<keyword evidence="3" id="KW-1185">Reference proteome</keyword>
<keyword evidence="1" id="KW-1133">Transmembrane helix</keyword>
<dbReference type="AlphaFoldDB" id="A0A7X9X060"/>
<reference evidence="2 3" key="1">
    <citation type="submission" date="2020-04" db="EMBL/GenBank/DDBJ databases">
        <title>Sphingobium sp. AR-3-1 isolated from Arctic soil.</title>
        <authorList>
            <person name="Dahal R.H."/>
            <person name="Chaudhary D.K."/>
        </authorList>
    </citation>
    <scope>NUCLEOTIDE SEQUENCE [LARGE SCALE GENOMIC DNA]</scope>
    <source>
        <strain evidence="2 3">AR-3-1</strain>
    </source>
</reference>
<evidence type="ECO:0000256" key="1">
    <source>
        <dbReference type="SAM" id="Phobius"/>
    </source>
</evidence>
<sequence length="538" mass="59498">MTILPFVRAALRIAGVHRHLSLTRRCGVLWRSIAIALAAIGMLASASSWAATYYVNSALGNDANDGQSATAPWRSLQRIRDVPFQPGDTILLVAGSIWREPLVITRSGRNNAPIIVDVTGVGPRPRIEVGGVADYGVALFNVEFVTVRGLEVTNDAMPVRPRFGVLVSAQDSGVRRGIAITDMYVHDVRGTNDRKDNGGIVFRALGPKLATRFEDLKIERNIVWRVDRSGIAGISDQVTIARWFPSGKVVIRDNLVEDVGGDGIVPRGTDGALIEHNIVRYAGSRAPGYNAAIWQWSTDRSLIQLNEAAFTVTRYDGQGFDSDFNSRRTSFVYNYSHDNAGGFLLICSPQRNQKDNLGNYGTTARFNVSRNDAGRIFQLSGPVSDVLIKNNVVHVPMRLDAQMVIATQWDGWANDVRFVENRFVVLGTARYGHEAGRSGPDYIIAPSFSPAENIRFKGNAFLGRHVDPPADEKGIFDAAYAAPQADWGVPVFNPASAEDFTTFILRHRSWMVKMLERELRAPVRPMRPTRTTFFESRR</sequence>
<dbReference type="Gene3D" id="2.160.20.10">
    <property type="entry name" value="Single-stranded right-handed beta-helix, Pectin lyase-like"/>
    <property type="match status" value="1"/>
</dbReference>
<evidence type="ECO:0000313" key="2">
    <source>
        <dbReference type="EMBL" id="NML13137.1"/>
    </source>
</evidence>
<dbReference type="EMBL" id="JABBFV010000037">
    <property type="protein sequence ID" value="NML13137.1"/>
    <property type="molecule type" value="Genomic_DNA"/>
</dbReference>
<accession>A0A7X9X060</accession>
<proteinExistence type="predicted"/>
<gene>
    <name evidence="2" type="ORF">HHL08_23930</name>
</gene>
<dbReference type="InterPro" id="IPR012334">
    <property type="entry name" value="Pectin_lyas_fold"/>
</dbReference>
<dbReference type="SUPFAM" id="SSF51126">
    <property type="entry name" value="Pectin lyase-like"/>
    <property type="match status" value="1"/>
</dbReference>
<comment type="caution">
    <text evidence="2">The sequence shown here is derived from an EMBL/GenBank/DDBJ whole genome shotgun (WGS) entry which is preliminary data.</text>
</comment>
<dbReference type="Proteomes" id="UP000519023">
    <property type="component" value="Unassembled WGS sequence"/>
</dbReference>
<evidence type="ECO:0000313" key="3">
    <source>
        <dbReference type="Proteomes" id="UP000519023"/>
    </source>
</evidence>
<feature type="transmembrane region" description="Helical" evidence="1">
    <location>
        <begin position="28"/>
        <end position="51"/>
    </location>
</feature>
<name>A0A7X9X060_9SPHN</name>
<protein>
    <submittedName>
        <fullName evidence="2">Xylose ABC transporter</fullName>
    </submittedName>
</protein>
<keyword evidence="1" id="KW-0812">Transmembrane</keyword>
<keyword evidence="1" id="KW-0472">Membrane</keyword>
<organism evidence="2 3">
    <name type="scientific">Sphingobium psychrophilum</name>
    <dbReference type="NCBI Taxonomy" id="2728834"/>
    <lineage>
        <taxon>Bacteria</taxon>
        <taxon>Pseudomonadati</taxon>
        <taxon>Pseudomonadota</taxon>
        <taxon>Alphaproteobacteria</taxon>
        <taxon>Sphingomonadales</taxon>
        <taxon>Sphingomonadaceae</taxon>
        <taxon>Sphingobium</taxon>
    </lineage>
</organism>
<dbReference type="InterPro" id="IPR011050">
    <property type="entry name" value="Pectin_lyase_fold/virulence"/>
</dbReference>